<proteinExistence type="predicted"/>
<dbReference type="PROSITE" id="PS51257">
    <property type="entry name" value="PROKAR_LIPOPROTEIN"/>
    <property type="match status" value="1"/>
</dbReference>
<evidence type="ECO:0000256" key="1">
    <source>
        <dbReference type="SAM" id="MobiDB-lite"/>
    </source>
</evidence>
<evidence type="ECO:0000256" key="2">
    <source>
        <dbReference type="SAM" id="SignalP"/>
    </source>
</evidence>
<evidence type="ECO:0000313" key="5">
    <source>
        <dbReference type="Proteomes" id="UP001244136"/>
    </source>
</evidence>
<feature type="domain" description="Solute-binding protein family 5" evidence="3">
    <location>
        <begin position="123"/>
        <end position="517"/>
    </location>
</feature>
<dbReference type="SUPFAM" id="SSF53850">
    <property type="entry name" value="Periplasmic binding protein-like II"/>
    <property type="match status" value="1"/>
</dbReference>
<feature type="compositionally biased region" description="Low complexity" evidence="1">
    <location>
        <begin position="33"/>
        <end position="51"/>
    </location>
</feature>
<reference evidence="4 5" key="1">
    <citation type="journal article" date="2008" name="Int. J. Syst. Evol. Microbiol.">
        <title>Tessaracoccus flavescens sp. nov., isolated from marine sediment.</title>
        <authorList>
            <person name="Lee D.W."/>
            <person name="Lee S.D."/>
        </authorList>
    </citation>
    <scope>NUCLEOTIDE SEQUENCE [LARGE SCALE GENOMIC DNA]</scope>
    <source>
        <strain evidence="4 5">T21</strain>
    </source>
</reference>
<feature type="chain" id="PRO_5046644618" evidence="2">
    <location>
        <begin position="22"/>
        <end position="614"/>
    </location>
</feature>
<dbReference type="Pfam" id="PF00496">
    <property type="entry name" value="SBP_bac_5"/>
    <property type="match status" value="1"/>
</dbReference>
<dbReference type="PIRSF" id="PIRSF002741">
    <property type="entry name" value="MppA"/>
    <property type="match status" value="1"/>
</dbReference>
<keyword evidence="2" id="KW-0732">Signal</keyword>
<sequence>MKFRRTTAALGLVLSGALVLGACTSGDAEEATETSSAATTATSGSGEATATSGCLQDAGITETAAGEVKYTVGPNEWSGYNSTTAANYSTYNSVIAAKMFSGFTYFGTDGSICDDTAFGSYEVTSEDPLTIQYTISDDAVWSDGTPVTINDYLLDWAAQNPEFIAPGYASGEDPDAAAVFNHVSNTAAADILDGPQGEVGSKTFTVTYDAPNPDYKIIITSALPAHVVAKNSGLEPDELAQAILDKDADTVKKAADFWNEGWNFNPGELPDASEIPSSGPYKVKDGGWVAGNSLTLEANDQYWGAPAATENLIFRFIDQAGMVQALQNGDVNVIEPQATVDTLGQLQAIGDSVTVSEYSTLTWEHLDFNFRDSNVFSDAQGGIELRQALAYCIPRQTIVDTLIKPISSDSVVMNAREVFPFQDNYDEVVAAAYGGEYDQVDIAKSKELVEASGIETPIDVRIGYASGNQRRTDEVSAIAASCKDAGFNVIDSNSADFFSKELVNGDYELALFAWAGSGQITSGQNIYASNMPQNYGEYSNETVDAAWETLASSLDPAVQLEQVKVIEKELWDTLFGIPVFAHPGIAGYDSGIKNVRPTSTQDGISWNASQWQLS</sequence>
<dbReference type="CDD" id="cd08501">
    <property type="entry name" value="PBP2_Lpqw"/>
    <property type="match status" value="1"/>
</dbReference>
<name>A0ABY8PVT9_9ACTN</name>
<dbReference type="Gene3D" id="3.40.190.10">
    <property type="entry name" value="Periplasmic binding protein-like II"/>
    <property type="match status" value="1"/>
</dbReference>
<dbReference type="EMBL" id="CP123967">
    <property type="protein sequence ID" value="WGT46559.1"/>
    <property type="molecule type" value="Genomic_DNA"/>
</dbReference>
<dbReference type="Proteomes" id="UP001244136">
    <property type="component" value="Chromosome"/>
</dbReference>
<keyword evidence="5" id="KW-1185">Reference proteome</keyword>
<dbReference type="InterPro" id="IPR000914">
    <property type="entry name" value="SBP_5_dom"/>
</dbReference>
<gene>
    <name evidence="4" type="ORF">QH948_10425</name>
</gene>
<accession>A0ABY8PVT9</accession>
<evidence type="ECO:0000313" key="4">
    <source>
        <dbReference type="EMBL" id="WGT46559.1"/>
    </source>
</evidence>
<dbReference type="InterPro" id="IPR039424">
    <property type="entry name" value="SBP_5"/>
</dbReference>
<dbReference type="PANTHER" id="PTHR30290">
    <property type="entry name" value="PERIPLASMIC BINDING COMPONENT OF ABC TRANSPORTER"/>
    <property type="match status" value="1"/>
</dbReference>
<dbReference type="Gene3D" id="3.10.105.10">
    <property type="entry name" value="Dipeptide-binding Protein, Domain 3"/>
    <property type="match status" value="1"/>
</dbReference>
<organism evidence="4 5">
    <name type="scientific">Tessaracoccus lacteus</name>
    <dbReference type="NCBI Taxonomy" id="3041766"/>
    <lineage>
        <taxon>Bacteria</taxon>
        <taxon>Bacillati</taxon>
        <taxon>Actinomycetota</taxon>
        <taxon>Actinomycetes</taxon>
        <taxon>Propionibacteriales</taxon>
        <taxon>Propionibacteriaceae</taxon>
        <taxon>Tessaracoccus</taxon>
    </lineage>
</organism>
<dbReference type="PANTHER" id="PTHR30290:SF65">
    <property type="entry name" value="MONOACYL PHOSPHATIDYLINOSITOL TETRAMANNOSIDE-BINDING PROTEIN LPQW-RELATED"/>
    <property type="match status" value="1"/>
</dbReference>
<dbReference type="RefSeq" id="WP_281144326.1">
    <property type="nucleotide sequence ID" value="NZ_CP123967.1"/>
</dbReference>
<feature type="region of interest" description="Disordered" evidence="1">
    <location>
        <begin position="31"/>
        <end position="51"/>
    </location>
</feature>
<protein>
    <submittedName>
        <fullName evidence="4">ABC transporter family substrate-binding protein</fullName>
    </submittedName>
</protein>
<feature type="signal peptide" evidence="2">
    <location>
        <begin position="1"/>
        <end position="21"/>
    </location>
</feature>
<evidence type="ECO:0000259" key="3">
    <source>
        <dbReference type="Pfam" id="PF00496"/>
    </source>
</evidence>
<dbReference type="Gene3D" id="3.90.76.10">
    <property type="entry name" value="Dipeptide-binding Protein, Domain 1"/>
    <property type="match status" value="1"/>
</dbReference>
<dbReference type="InterPro" id="IPR030678">
    <property type="entry name" value="Peptide/Ni-bd"/>
</dbReference>